<dbReference type="Gene3D" id="3.40.1410.10">
    <property type="entry name" value="Chorismate lyase-like"/>
    <property type="match status" value="1"/>
</dbReference>
<keyword evidence="6" id="KW-1185">Reference proteome</keyword>
<keyword evidence="1" id="KW-0805">Transcription regulation</keyword>
<dbReference type="InterPro" id="IPR000524">
    <property type="entry name" value="Tscrpt_reg_HTH_GntR"/>
</dbReference>
<evidence type="ECO:0000256" key="2">
    <source>
        <dbReference type="ARBA" id="ARBA00023125"/>
    </source>
</evidence>
<dbReference type="InterPro" id="IPR011663">
    <property type="entry name" value="UTRA"/>
</dbReference>
<dbReference type="PANTHER" id="PTHR44846">
    <property type="entry name" value="MANNOSYL-D-GLYCERATE TRANSPORT/METABOLISM SYSTEM REPRESSOR MNGR-RELATED"/>
    <property type="match status" value="1"/>
</dbReference>
<dbReference type="PROSITE" id="PS50949">
    <property type="entry name" value="HTH_GNTR"/>
    <property type="match status" value="1"/>
</dbReference>
<evidence type="ECO:0000313" key="6">
    <source>
        <dbReference type="Proteomes" id="UP000182841"/>
    </source>
</evidence>
<evidence type="ECO:0000259" key="4">
    <source>
        <dbReference type="PROSITE" id="PS50949"/>
    </source>
</evidence>
<dbReference type="AlphaFoldDB" id="A0A1H9Q528"/>
<keyword evidence="3" id="KW-0804">Transcription</keyword>
<dbReference type="PANTHER" id="PTHR44846:SF17">
    <property type="entry name" value="GNTR-FAMILY TRANSCRIPTIONAL REGULATOR"/>
    <property type="match status" value="1"/>
</dbReference>
<dbReference type="InterPro" id="IPR028978">
    <property type="entry name" value="Chorismate_lyase_/UTRA_dom_sf"/>
</dbReference>
<sequence>MYQQVARVRHDGGMSRQPKYRQVADALRREIDNGTHPPGARLPSESELSERFEASRNTVRSGLGLLVSQGLVTSSQGLGYEVAKHEVFELNASRFENLNFEQNGDAYSTDVTNAGRRPHQTFRVEILPAPAAVAERLKAEPESRTVLRFCHRFVDDTPWSTQATYYPSWLIDEAPRLAEPGDIEEGTTRYLADRGIEQVGYFDEISTRMPTPDEARLLEVGAGVPVLLWMRTGYSAERPIRCTITTLRGDLNRMNYEIGDQSARGEGAPR</sequence>
<organism evidence="5 6">
    <name type="scientific">Streptomyces qinglanensis</name>
    <dbReference type="NCBI Taxonomy" id="943816"/>
    <lineage>
        <taxon>Bacteria</taxon>
        <taxon>Bacillati</taxon>
        <taxon>Actinomycetota</taxon>
        <taxon>Actinomycetes</taxon>
        <taxon>Kitasatosporales</taxon>
        <taxon>Streptomycetaceae</taxon>
        <taxon>Streptomyces</taxon>
    </lineage>
</organism>
<gene>
    <name evidence="5" type="ORF">SAMN05421870_102463</name>
</gene>
<proteinExistence type="predicted"/>
<feature type="domain" description="HTH gntR-type" evidence="4">
    <location>
        <begin position="17"/>
        <end position="85"/>
    </location>
</feature>
<dbReference type="Gene3D" id="1.10.10.10">
    <property type="entry name" value="Winged helix-like DNA-binding domain superfamily/Winged helix DNA-binding domain"/>
    <property type="match status" value="1"/>
</dbReference>
<dbReference type="GO" id="GO:0045892">
    <property type="term" value="P:negative regulation of DNA-templated transcription"/>
    <property type="evidence" value="ECO:0007669"/>
    <property type="project" value="TreeGrafter"/>
</dbReference>
<dbReference type="GO" id="GO:0003677">
    <property type="term" value="F:DNA binding"/>
    <property type="evidence" value="ECO:0007669"/>
    <property type="project" value="UniProtKB-KW"/>
</dbReference>
<evidence type="ECO:0000256" key="1">
    <source>
        <dbReference type="ARBA" id="ARBA00023015"/>
    </source>
</evidence>
<dbReference type="SUPFAM" id="SSF46785">
    <property type="entry name" value="Winged helix' DNA-binding domain"/>
    <property type="match status" value="1"/>
</dbReference>
<evidence type="ECO:0000256" key="3">
    <source>
        <dbReference type="ARBA" id="ARBA00023163"/>
    </source>
</evidence>
<dbReference type="CDD" id="cd07377">
    <property type="entry name" value="WHTH_GntR"/>
    <property type="match status" value="1"/>
</dbReference>
<dbReference type="InterPro" id="IPR036388">
    <property type="entry name" value="WH-like_DNA-bd_sf"/>
</dbReference>
<evidence type="ECO:0000313" key="5">
    <source>
        <dbReference type="EMBL" id="SER55547.1"/>
    </source>
</evidence>
<accession>A0A1H9Q528</accession>
<dbReference type="Pfam" id="PF07702">
    <property type="entry name" value="UTRA"/>
    <property type="match status" value="1"/>
</dbReference>
<reference evidence="6" key="1">
    <citation type="submission" date="2016-10" db="EMBL/GenBank/DDBJ databases">
        <authorList>
            <person name="Varghese N."/>
            <person name="Submissions S."/>
        </authorList>
    </citation>
    <scope>NUCLEOTIDE SEQUENCE [LARGE SCALE GENOMIC DNA]</scope>
    <source>
        <strain evidence="6">CGMCC 4.6825</strain>
    </source>
</reference>
<dbReference type="PRINTS" id="PR00035">
    <property type="entry name" value="HTHGNTR"/>
</dbReference>
<dbReference type="Proteomes" id="UP000182841">
    <property type="component" value="Unassembled WGS sequence"/>
</dbReference>
<dbReference type="InterPro" id="IPR050679">
    <property type="entry name" value="Bact_HTH_transcr_reg"/>
</dbReference>
<dbReference type="SMART" id="SM00866">
    <property type="entry name" value="UTRA"/>
    <property type="match status" value="1"/>
</dbReference>
<dbReference type="EMBL" id="FOGO01000002">
    <property type="protein sequence ID" value="SER55547.1"/>
    <property type="molecule type" value="Genomic_DNA"/>
</dbReference>
<dbReference type="InterPro" id="IPR036390">
    <property type="entry name" value="WH_DNA-bd_sf"/>
</dbReference>
<dbReference type="GO" id="GO:0003700">
    <property type="term" value="F:DNA-binding transcription factor activity"/>
    <property type="evidence" value="ECO:0007669"/>
    <property type="project" value="InterPro"/>
</dbReference>
<protein>
    <submittedName>
        <fullName evidence="5">GntR family transcriptional regulator</fullName>
    </submittedName>
</protein>
<dbReference type="Pfam" id="PF00392">
    <property type="entry name" value="GntR"/>
    <property type="match status" value="1"/>
</dbReference>
<dbReference type="SUPFAM" id="SSF64288">
    <property type="entry name" value="Chorismate lyase-like"/>
    <property type="match status" value="1"/>
</dbReference>
<name>A0A1H9Q528_9ACTN</name>
<keyword evidence="2" id="KW-0238">DNA-binding</keyword>
<dbReference type="SMART" id="SM00345">
    <property type="entry name" value="HTH_GNTR"/>
    <property type="match status" value="1"/>
</dbReference>